<protein>
    <recommendedName>
        <fullName evidence="4">PRONE domain-containing protein</fullName>
    </recommendedName>
</protein>
<evidence type="ECO:0000313" key="6">
    <source>
        <dbReference type="Proteomes" id="UP001346149"/>
    </source>
</evidence>
<dbReference type="AlphaFoldDB" id="A0AAN7LX21"/>
<evidence type="ECO:0000256" key="1">
    <source>
        <dbReference type="ARBA" id="ARBA00022658"/>
    </source>
</evidence>
<dbReference type="GO" id="GO:0005085">
    <property type="term" value="F:guanyl-nucleotide exchange factor activity"/>
    <property type="evidence" value="ECO:0007669"/>
    <property type="project" value="UniProtKB-UniRule"/>
</dbReference>
<dbReference type="InterPro" id="IPR038937">
    <property type="entry name" value="RopGEF"/>
</dbReference>
<organism evidence="5 6">
    <name type="scientific">Trapa natans</name>
    <name type="common">Water chestnut</name>
    <dbReference type="NCBI Taxonomy" id="22666"/>
    <lineage>
        <taxon>Eukaryota</taxon>
        <taxon>Viridiplantae</taxon>
        <taxon>Streptophyta</taxon>
        <taxon>Embryophyta</taxon>
        <taxon>Tracheophyta</taxon>
        <taxon>Spermatophyta</taxon>
        <taxon>Magnoliopsida</taxon>
        <taxon>eudicotyledons</taxon>
        <taxon>Gunneridae</taxon>
        <taxon>Pentapetalae</taxon>
        <taxon>rosids</taxon>
        <taxon>malvids</taxon>
        <taxon>Myrtales</taxon>
        <taxon>Lythraceae</taxon>
        <taxon>Trapa</taxon>
    </lineage>
</organism>
<dbReference type="EMBL" id="JAXQNO010000012">
    <property type="protein sequence ID" value="KAK4787597.1"/>
    <property type="molecule type" value="Genomic_DNA"/>
</dbReference>
<feature type="compositionally biased region" description="Polar residues" evidence="3">
    <location>
        <begin position="68"/>
        <end position="88"/>
    </location>
</feature>
<feature type="region of interest" description="Disordered" evidence="3">
    <location>
        <begin position="68"/>
        <end position="89"/>
    </location>
</feature>
<evidence type="ECO:0000256" key="3">
    <source>
        <dbReference type="SAM" id="MobiDB-lite"/>
    </source>
</evidence>
<reference evidence="5 6" key="1">
    <citation type="journal article" date="2023" name="Hortic Res">
        <title>Pangenome of water caltrop reveals structural variations and asymmetric subgenome divergence after allopolyploidization.</title>
        <authorList>
            <person name="Zhang X."/>
            <person name="Chen Y."/>
            <person name="Wang L."/>
            <person name="Yuan Y."/>
            <person name="Fang M."/>
            <person name="Shi L."/>
            <person name="Lu R."/>
            <person name="Comes H.P."/>
            <person name="Ma Y."/>
            <person name="Chen Y."/>
            <person name="Huang G."/>
            <person name="Zhou Y."/>
            <person name="Zheng Z."/>
            <person name="Qiu Y."/>
        </authorList>
    </citation>
    <scope>NUCLEOTIDE SEQUENCE [LARGE SCALE GENOMIC DNA]</scope>
    <source>
        <strain evidence="5">F231</strain>
    </source>
</reference>
<dbReference type="Gene3D" id="1.20.58.2010">
    <property type="entry name" value="PRONE domain, subdomain 1"/>
    <property type="match status" value="2"/>
</dbReference>
<dbReference type="Pfam" id="PF03759">
    <property type="entry name" value="PRONE"/>
    <property type="match status" value="1"/>
</dbReference>
<sequence length="495" mass="56235">MMIQIVEQSTSFSFSSPMEKTTNSNVNCKVEYRPSFSFESDEPIDRSAAETPVYSTLSTESFEHCRSNSETSAYSETLDDTSYSSEASPSRWPIIKSGHHKPNILSRLGLNHLRHDHEEKIDRLETVDSELEMMKERFAKLLLGEDMSGSGKGVCTALTISNAITNLYATVFGQNLKLEPLRPEKKAMWKREMDSLLSICDYMVEFFPTLQTLQDGTTMEIMTSKPRTDIFINLPALRKLDAMLLGILDSFKETEFWYAENGSISSNSSLSGSSPKLGRRKEDKWWLPVPCVPFDGLSESSRKHLQQKRDCANQVHKAAMAINSVVLDEMDIPQSYMESLPKCGRTSVGDTIYRHISSSHGFSPDSVLDGINVASEHEALELADRVEASMYTWRRKACLLHSKPSWTSVKDYMDETGRTEKNHRLAERAESLLFCLKQRFPELSQTSLDICKIQYNRDVGQAILESYSRVLEGLAFNVMAWIEDVLYVDRNHQKE</sequence>
<dbReference type="PANTHER" id="PTHR33101">
    <property type="entry name" value="ROP GUANINE NUCLEOTIDE EXCHANGE FACTOR 1"/>
    <property type="match status" value="1"/>
</dbReference>
<comment type="caution">
    <text evidence="5">The sequence shown here is derived from an EMBL/GenBank/DDBJ whole genome shotgun (WGS) entry which is preliminary data.</text>
</comment>
<gene>
    <name evidence="5" type="ORF">SAY86_011430</name>
</gene>
<evidence type="ECO:0000259" key="4">
    <source>
        <dbReference type="PROSITE" id="PS51334"/>
    </source>
</evidence>
<dbReference type="PROSITE" id="PS51334">
    <property type="entry name" value="PRONE"/>
    <property type="match status" value="1"/>
</dbReference>
<dbReference type="Proteomes" id="UP001346149">
    <property type="component" value="Unassembled WGS sequence"/>
</dbReference>
<keyword evidence="6" id="KW-1185">Reference proteome</keyword>
<proteinExistence type="predicted"/>
<dbReference type="FunFam" id="1.20.58.2010:FF:000003">
    <property type="entry name" value="Rop guanine nucleotide exchange factor 14"/>
    <property type="match status" value="1"/>
</dbReference>
<dbReference type="PANTHER" id="PTHR33101:SF47">
    <property type="entry name" value="ROP GUANINE NUCLEOTIDE EXCHANGE FACTOR 2-RELATED"/>
    <property type="match status" value="1"/>
</dbReference>
<feature type="domain" description="PRONE" evidence="4">
    <location>
        <begin position="121"/>
        <end position="495"/>
    </location>
</feature>
<dbReference type="InterPro" id="IPR005512">
    <property type="entry name" value="PRONE_dom"/>
</dbReference>
<evidence type="ECO:0000256" key="2">
    <source>
        <dbReference type="PROSITE-ProRule" id="PRU00663"/>
    </source>
</evidence>
<dbReference type="FunFam" id="1.20.58.2010:FF:000001">
    <property type="entry name" value="Rop guanine nucleotide exchange factor 14"/>
    <property type="match status" value="1"/>
</dbReference>
<evidence type="ECO:0000313" key="5">
    <source>
        <dbReference type="EMBL" id="KAK4787597.1"/>
    </source>
</evidence>
<accession>A0AAN7LX21</accession>
<name>A0AAN7LX21_TRANT</name>
<keyword evidence="1 2" id="KW-0344">Guanine-nucleotide releasing factor</keyword>